<comment type="caution">
    <text evidence="1">The sequence shown here is derived from an EMBL/GenBank/DDBJ whole genome shotgun (WGS) entry which is preliminary data.</text>
</comment>
<evidence type="ECO:0000313" key="2">
    <source>
        <dbReference type="Proteomes" id="UP000036102"/>
    </source>
</evidence>
<name>A0A0J7J5S8_9GAMM</name>
<keyword evidence="2" id="KW-1185">Reference proteome</keyword>
<accession>A0A0J7J5S8</accession>
<reference evidence="1 2" key="1">
    <citation type="submission" date="2015-06" db="EMBL/GenBank/DDBJ databases">
        <title>Marinobacter subterrani, a genetically tractable neutrophilic iron-oxidizing strain isolated from the Soudan Iron Mine.</title>
        <authorList>
            <person name="Bonis B.M."/>
            <person name="Gralnick J.A."/>
        </authorList>
    </citation>
    <scope>NUCLEOTIDE SEQUENCE [LARGE SCALE GENOMIC DNA]</scope>
    <source>
        <strain evidence="1 2">JG233</strain>
    </source>
</reference>
<dbReference type="PATRIC" id="fig|1658765.3.peg.3785"/>
<evidence type="ECO:0000313" key="1">
    <source>
        <dbReference type="EMBL" id="KMQ73316.1"/>
    </source>
</evidence>
<dbReference type="Proteomes" id="UP000036102">
    <property type="component" value="Unassembled WGS sequence"/>
</dbReference>
<dbReference type="AlphaFoldDB" id="A0A0J7J5S8"/>
<organism evidence="1 2">
    <name type="scientific">Marinobacter subterrani</name>
    <dbReference type="NCBI Taxonomy" id="1658765"/>
    <lineage>
        <taxon>Bacteria</taxon>
        <taxon>Pseudomonadati</taxon>
        <taxon>Pseudomonadota</taxon>
        <taxon>Gammaproteobacteria</taxon>
        <taxon>Pseudomonadales</taxon>
        <taxon>Marinobacteraceae</taxon>
        <taxon>Marinobacter</taxon>
    </lineage>
</organism>
<protein>
    <submittedName>
        <fullName evidence="1">Uncharacterized protein</fullName>
    </submittedName>
</protein>
<proteinExistence type="predicted"/>
<gene>
    <name evidence="1" type="ORF">Msub_20515</name>
</gene>
<dbReference type="EMBL" id="LFBU01000002">
    <property type="protein sequence ID" value="KMQ73316.1"/>
    <property type="molecule type" value="Genomic_DNA"/>
</dbReference>
<sequence>MTFWRTSEDKVFRMLADENSQPTYVGTLETTVFRSGEWLCELIKFISRVLPNWRDDPNRQMKTSETALTAQLCARLNSASNHTPGWDFLQFRREEPDEIESSRSIDLVAAPNCSRLNVDGINYTEYKTLLPIECKRLPTPSGKDRDEREYLYSQFKTTGGVQRFKAGHHAASHERAAMIAYVQDESIPYWVNKIETWISGLESGNVDGWSASDHLEFGSHDTVSNIATLFSNHSRSKDLNPIDIDHLWIEM</sequence>